<dbReference type="RefSeq" id="WP_006547078.1">
    <property type="nucleotide sequence ID" value="NZ_DS999545.1"/>
</dbReference>
<dbReference type="eggNOG" id="COG3044">
    <property type="taxonomic scope" value="Bacteria"/>
</dbReference>
<evidence type="ECO:0000313" key="5">
    <source>
        <dbReference type="EMBL" id="EEH64344.1"/>
    </source>
</evidence>
<dbReference type="HOGENOM" id="CLU_021720_2_0_11"/>
<feature type="domain" description="MRB1590-like C-terminal" evidence="4">
    <location>
        <begin position="470"/>
        <end position="573"/>
    </location>
</feature>
<gene>
    <name evidence="5" type="ORF">HMPREF0044_0081</name>
</gene>
<reference evidence="5 6" key="1">
    <citation type="submission" date="2009-01" db="EMBL/GenBank/DDBJ databases">
        <authorList>
            <person name="Qin X."/>
            <person name="Bachman B."/>
            <person name="Battles P."/>
            <person name="Bell A."/>
            <person name="Bess C."/>
            <person name="Bickham C."/>
            <person name="Chaboub L."/>
            <person name="Chen D."/>
            <person name="Coyle M."/>
            <person name="Deiros D.R."/>
            <person name="Dinh H."/>
            <person name="Forbes L."/>
            <person name="Fowler G."/>
            <person name="Francisco L."/>
            <person name="Fu Q."/>
            <person name="Gubbala S."/>
            <person name="Hale W."/>
            <person name="Han Y."/>
            <person name="Hemphill L."/>
            <person name="Highlander S.K."/>
            <person name="Hirani K."/>
            <person name="Hogues M."/>
            <person name="Jackson L."/>
            <person name="Jakkamsetti A."/>
            <person name="Javaid M."/>
            <person name="Jiang H."/>
            <person name="Korchina V."/>
            <person name="Kovar C."/>
            <person name="Lara F."/>
            <person name="Lee S."/>
            <person name="Mata R."/>
            <person name="Mathew T."/>
            <person name="Moen C."/>
            <person name="Morales K."/>
            <person name="Munidasa M."/>
            <person name="Nazareth L."/>
            <person name="Ngo R."/>
            <person name="Nguyen L."/>
            <person name="Okwuonu G."/>
            <person name="Ongeri F."/>
            <person name="Patil S."/>
            <person name="Petrosino J."/>
            <person name="Pham C."/>
            <person name="Pham P."/>
            <person name="Pu L.-L."/>
            <person name="Puazo M."/>
            <person name="Raj R."/>
            <person name="Reid J."/>
            <person name="Rouhana J."/>
            <person name="Saada N."/>
            <person name="Shang Y."/>
            <person name="Simmons D."/>
            <person name="Thornton R."/>
            <person name="Warren J."/>
            <person name="Weissenberger G."/>
            <person name="Zhang J."/>
            <person name="Zhang L."/>
            <person name="Zhou C."/>
            <person name="Zhu D."/>
            <person name="Muzny D."/>
            <person name="Worley K."/>
            <person name="Gibbs R."/>
        </authorList>
    </citation>
    <scope>NUCLEOTIDE SEQUENCE [LARGE SCALE GENOMIC DNA]</scope>
    <source>
        <strain evidence="5 6">DSM 15436</strain>
    </source>
</reference>
<evidence type="ECO:0008006" key="7">
    <source>
        <dbReference type="Google" id="ProtNLM"/>
    </source>
</evidence>
<dbReference type="InterPro" id="IPR049069">
    <property type="entry name" value="MRB1590-like_C"/>
</dbReference>
<dbReference type="InterPro" id="IPR027417">
    <property type="entry name" value="P-loop_NTPase"/>
</dbReference>
<feature type="domain" description="ATPase of the ABC class N-terminal" evidence="3">
    <location>
        <begin position="14"/>
        <end position="154"/>
    </location>
</feature>
<organism evidence="5 6">
    <name type="scientific">Gleimia coleocanis DSM 15436</name>
    <dbReference type="NCBI Taxonomy" id="525245"/>
    <lineage>
        <taxon>Bacteria</taxon>
        <taxon>Bacillati</taxon>
        <taxon>Actinomycetota</taxon>
        <taxon>Actinomycetes</taxon>
        <taxon>Actinomycetales</taxon>
        <taxon>Actinomycetaceae</taxon>
        <taxon>Gleimia</taxon>
    </lineage>
</organism>
<dbReference type="InterPro" id="IPR046834">
    <property type="entry name" value="ABC_ATPase_C"/>
</dbReference>
<dbReference type="AlphaFoldDB" id="C0VY41"/>
<evidence type="ECO:0000259" key="3">
    <source>
        <dbReference type="Pfam" id="PF20446"/>
    </source>
</evidence>
<protein>
    <recommendedName>
        <fullName evidence="7">Isopentenyl-diphosphate delta-isomerase</fullName>
    </recommendedName>
</protein>
<evidence type="ECO:0000313" key="6">
    <source>
        <dbReference type="Proteomes" id="UP000010301"/>
    </source>
</evidence>
<feature type="region of interest" description="Disordered" evidence="1">
    <location>
        <begin position="456"/>
        <end position="477"/>
    </location>
</feature>
<comment type="caution">
    <text evidence="5">The sequence shown here is derived from an EMBL/GenBank/DDBJ whole genome shotgun (WGS) entry which is preliminary data.</text>
</comment>
<dbReference type="Proteomes" id="UP000010301">
    <property type="component" value="Unassembled WGS sequence"/>
</dbReference>
<dbReference type="Gene3D" id="3.40.50.300">
    <property type="entry name" value="P-loop containing nucleotide triphosphate hydrolases"/>
    <property type="match status" value="1"/>
</dbReference>
<accession>C0VY41</accession>
<dbReference type="InterPro" id="IPR019195">
    <property type="entry name" value="ABC_ATPase_put"/>
</dbReference>
<evidence type="ECO:0000259" key="4">
    <source>
        <dbReference type="Pfam" id="PF21117"/>
    </source>
</evidence>
<dbReference type="Pfam" id="PF20446">
    <property type="entry name" value="ABC_N"/>
    <property type="match status" value="1"/>
</dbReference>
<dbReference type="PANTHER" id="PTHR38149">
    <property type="entry name" value="ATPASE"/>
    <property type="match status" value="1"/>
</dbReference>
<dbReference type="InterPro" id="IPR046833">
    <property type="entry name" value="ABC_N"/>
</dbReference>
<evidence type="ECO:0000259" key="2">
    <source>
        <dbReference type="Pfam" id="PF09818"/>
    </source>
</evidence>
<dbReference type="PANTHER" id="PTHR38149:SF1">
    <property type="entry name" value="ATPASE"/>
    <property type="match status" value="1"/>
</dbReference>
<dbReference type="Pfam" id="PF09818">
    <property type="entry name" value="ABC_ATPase"/>
    <property type="match status" value="1"/>
</dbReference>
<proteinExistence type="predicted"/>
<dbReference type="STRING" id="525245.HMPREF0044_0081"/>
<dbReference type="EMBL" id="ACFG01000004">
    <property type="protein sequence ID" value="EEH64344.1"/>
    <property type="molecule type" value="Genomic_DNA"/>
</dbReference>
<dbReference type="OrthoDB" id="9809999at2"/>
<sequence length="583" mass="63665">MHQEFTRVTGNDRDLIDRFYRLDGRNYGAYKSVTGDYDYGPFTLHIDRVQSDPFASPSALRATSTPQALGIPEDLLDFNAKRIAVADFLAREFAQMIKDVPELRIAKCGQEILERSYVQVSKTLVEVRFQCQFPARGRTILGREMARLADVEIPYAVMDSLDFRDDDNAENTALGKNNPRLTALRTHVETYLDYLALQEVLTGNEWVAFVADQSLLARRSGVSDLPLTNAVPFVSPDSLRASVSLPYAGTVQGMAIPAGITLIAGGGYHGKSTLLNALQRAVYAHILGDGRELVATRSQAMKIRAADGRAVTSVDISAFIANLPAGTDTARFSTENASGSTSQAAAIMEALEGGADTLLIDEDTSATNLLIRDARMRSLIKSEPITPFVDRIRALSAQGVSTILVMGGSGDYLDVADLVLLMEDYRCLDATQQAKEVAGLMTRERFDEQEFPAFLQRHPHPLPAPKGKSKTKSRGTEQITLDRHDIDVSDVEQIVDPGQAEAIAWALRGLLDPARPSGFKQGLSLRETVDALDEALNRHGLSALGGPERPAFWVRPRKIDVVAALNRLRALQVAAGNSLVFVK</sequence>
<dbReference type="SUPFAM" id="SSF52540">
    <property type="entry name" value="P-loop containing nucleoside triphosphate hydrolases"/>
    <property type="match status" value="1"/>
</dbReference>
<dbReference type="Pfam" id="PF21117">
    <property type="entry name" value="MRB1590_C"/>
    <property type="match status" value="1"/>
</dbReference>
<keyword evidence="6" id="KW-1185">Reference proteome</keyword>
<name>C0VY41_9ACTO</name>
<evidence type="ECO:0000256" key="1">
    <source>
        <dbReference type="SAM" id="MobiDB-lite"/>
    </source>
</evidence>
<feature type="domain" description="ATPase of the ABC class C-terminal" evidence="2">
    <location>
        <begin position="183"/>
        <end position="447"/>
    </location>
</feature>